<dbReference type="NCBIfam" id="TIGR02222">
    <property type="entry name" value="chap_CsaA"/>
    <property type="match status" value="1"/>
</dbReference>
<dbReference type="InterPro" id="IPR008231">
    <property type="entry name" value="CsaA"/>
</dbReference>
<evidence type="ECO:0000259" key="4">
    <source>
        <dbReference type="PROSITE" id="PS50886"/>
    </source>
</evidence>
<dbReference type="GO" id="GO:0000049">
    <property type="term" value="F:tRNA binding"/>
    <property type="evidence" value="ECO:0007669"/>
    <property type="project" value="UniProtKB-UniRule"/>
</dbReference>
<keyword evidence="6" id="KW-1185">Reference proteome</keyword>
<accession>A0A022PNH8</accession>
<gene>
    <name evidence="5" type="ORF">BA1DRAFT_00489</name>
</gene>
<dbReference type="InterPro" id="IPR002547">
    <property type="entry name" value="tRNA-bd_dom"/>
</dbReference>
<sequence length="111" mass="12164">MEQIEWADFEKVDMRVGTVISVELNPKASKPAYKLQIDLGELGVKSSSAQITVHYTPEQLIGRQVLCVCNFPPKRIAGVKSEVLLTGCMDEKGAVVIAEFTLPVPNGHKLL</sequence>
<reference evidence="5 6" key="1">
    <citation type="submission" date="2014-03" db="EMBL/GenBank/DDBJ databases">
        <title>Draft Genome of Photorhabdus luminescens BA1, an Egyptian Isolate.</title>
        <authorList>
            <person name="Ghazal S."/>
            <person name="Hurst S.G.IV."/>
            <person name="Morris K."/>
            <person name="Thomas K."/>
            <person name="Tisa L.S."/>
        </authorList>
    </citation>
    <scope>NUCLEOTIDE SEQUENCE [LARGE SCALE GENOMIC DNA]</scope>
    <source>
        <strain evidence="5 6">BA1</strain>
    </source>
</reference>
<evidence type="ECO:0000256" key="3">
    <source>
        <dbReference type="PROSITE-ProRule" id="PRU00209"/>
    </source>
</evidence>
<keyword evidence="1 3" id="KW-0820">tRNA-binding</keyword>
<dbReference type="Pfam" id="PF01588">
    <property type="entry name" value="tRNA_bind"/>
    <property type="match status" value="1"/>
</dbReference>
<dbReference type="AlphaFoldDB" id="A0A022PNH8"/>
<name>A0A022PNH8_9GAMM</name>
<dbReference type="CDD" id="cd02798">
    <property type="entry name" value="tRNA_bind_CsaA"/>
    <property type="match status" value="1"/>
</dbReference>
<dbReference type="FunFam" id="2.40.50.140:FF:000165">
    <property type="entry name" value="Chaperone CsaA"/>
    <property type="match status" value="1"/>
</dbReference>
<keyword evidence="2 3" id="KW-0694">RNA-binding</keyword>
<evidence type="ECO:0000256" key="2">
    <source>
        <dbReference type="ARBA" id="ARBA00022884"/>
    </source>
</evidence>
<proteinExistence type="predicted"/>
<dbReference type="PROSITE" id="PS50886">
    <property type="entry name" value="TRBD"/>
    <property type="match status" value="1"/>
</dbReference>
<dbReference type="RefSeq" id="WP_036775807.1">
    <property type="nucleotide sequence ID" value="NZ_CAWLTM010000111.1"/>
</dbReference>
<evidence type="ECO:0000313" key="5">
    <source>
        <dbReference type="EMBL" id="EYU16969.1"/>
    </source>
</evidence>
<dbReference type="NCBIfam" id="NF007494">
    <property type="entry name" value="PRK10089.1-3"/>
    <property type="match status" value="1"/>
</dbReference>
<dbReference type="InterPro" id="IPR012340">
    <property type="entry name" value="NA-bd_OB-fold"/>
</dbReference>
<dbReference type="PANTHER" id="PTHR11586:SF37">
    <property type="entry name" value="TRNA-BINDING DOMAIN-CONTAINING PROTEIN"/>
    <property type="match status" value="1"/>
</dbReference>
<organism evidence="5 6">
    <name type="scientific">Photorhabdus aegyptia</name>
    <dbReference type="NCBI Taxonomy" id="2805098"/>
    <lineage>
        <taxon>Bacteria</taxon>
        <taxon>Pseudomonadati</taxon>
        <taxon>Pseudomonadota</taxon>
        <taxon>Gammaproteobacteria</taxon>
        <taxon>Enterobacterales</taxon>
        <taxon>Morganellaceae</taxon>
        <taxon>Photorhabdus</taxon>
    </lineage>
</organism>
<dbReference type="EMBL" id="JFGV01000004">
    <property type="protein sequence ID" value="EYU16969.1"/>
    <property type="molecule type" value="Genomic_DNA"/>
</dbReference>
<dbReference type="NCBIfam" id="NF007495">
    <property type="entry name" value="PRK10089.1-4"/>
    <property type="match status" value="1"/>
</dbReference>
<dbReference type="Gene3D" id="2.40.50.140">
    <property type="entry name" value="Nucleic acid-binding proteins"/>
    <property type="match status" value="1"/>
</dbReference>
<protein>
    <submittedName>
        <fullName evidence="5">Export-related chaperone protein CsaA</fullName>
    </submittedName>
</protein>
<dbReference type="InterPro" id="IPR051270">
    <property type="entry name" value="Tyrosine-tRNA_ligase_regulator"/>
</dbReference>
<dbReference type="Proteomes" id="UP000023464">
    <property type="component" value="Unassembled WGS sequence"/>
</dbReference>
<dbReference type="PATRIC" id="fig|1393736.3.peg.491"/>
<dbReference type="SUPFAM" id="SSF50249">
    <property type="entry name" value="Nucleic acid-binding proteins"/>
    <property type="match status" value="1"/>
</dbReference>
<comment type="caution">
    <text evidence="5">The sequence shown here is derived from an EMBL/GenBank/DDBJ whole genome shotgun (WGS) entry which is preliminary data.</text>
</comment>
<dbReference type="PANTHER" id="PTHR11586">
    <property type="entry name" value="TRNA-AMINOACYLATION COFACTOR ARC1 FAMILY MEMBER"/>
    <property type="match status" value="1"/>
</dbReference>
<evidence type="ECO:0000256" key="1">
    <source>
        <dbReference type="ARBA" id="ARBA00022555"/>
    </source>
</evidence>
<evidence type="ECO:0000313" key="6">
    <source>
        <dbReference type="Proteomes" id="UP000023464"/>
    </source>
</evidence>
<feature type="domain" description="TRNA-binding" evidence="4">
    <location>
        <begin position="8"/>
        <end position="111"/>
    </location>
</feature>